<accession>A0AAP2Z1J1</accession>
<dbReference type="AlphaFoldDB" id="A0AAP2Z1J1"/>
<dbReference type="PANTHER" id="PTHR10806">
    <property type="entry name" value="SIGNAL PEPTIDASE COMPLEX CATALYTIC SUBUNIT SEC11"/>
    <property type="match status" value="1"/>
</dbReference>
<evidence type="ECO:0000313" key="7">
    <source>
        <dbReference type="EMBL" id="MCU4743192.1"/>
    </source>
</evidence>
<evidence type="ECO:0000256" key="4">
    <source>
        <dbReference type="ARBA" id="ARBA00023136"/>
    </source>
</evidence>
<gene>
    <name evidence="7" type="ORF">OB960_17530</name>
</gene>
<sequence>MDHPHNADSAADGTSGSARNGRESDSRNGPPDPEPNGGEHAVAGSATAQSESARTSTSEPNPEPGSEAASTEPVTIEDDGIVRWFFKTNDGTVVAIRDVLSSMAVVALIGLVLFGISGVWPPLVAVESGSMQPNMKTGDLIFVVDEERFVGDDPTGDTGIVTHADGQNSGHEKFGEPGDVIIFQPNGNEFNTPVIHRAQFWVDSGDNWVDEQANPDYLNGATSCGQVATCEANHDGFITKGDWNSGYDQLSGGGADTDVVRSEWVTGKGMFRIPWLGHVRLTFDKYLSTGPEPGVVSATEPGVQTTPVLPNSPTGLAATTAALGLSMGVLRFTVRRRYG</sequence>
<dbReference type="CDD" id="cd06530">
    <property type="entry name" value="S26_SPase_I"/>
    <property type="match status" value="1"/>
</dbReference>
<dbReference type="PANTHER" id="PTHR10806:SF6">
    <property type="entry name" value="SIGNAL PEPTIDASE COMPLEX CATALYTIC SUBUNIT SEC11"/>
    <property type="match status" value="1"/>
</dbReference>
<evidence type="ECO:0000256" key="6">
    <source>
        <dbReference type="SAM" id="Phobius"/>
    </source>
</evidence>
<keyword evidence="2 6" id="KW-0812">Transmembrane</keyword>
<dbReference type="InterPro" id="IPR001733">
    <property type="entry name" value="Peptidase_S26B"/>
</dbReference>
<evidence type="ECO:0000256" key="1">
    <source>
        <dbReference type="ARBA" id="ARBA00004370"/>
    </source>
</evidence>
<dbReference type="InterPro" id="IPR036286">
    <property type="entry name" value="LexA/Signal_pep-like_sf"/>
</dbReference>
<evidence type="ECO:0000313" key="8">
    <source>
        <dbReference type="Proteomes" id="UP001321018"/>
    </source>
</evidence>
<comment type="caution">
    <text evidence="7">The sequence shown here is derived from an EMBL/GenBank/DDBJ whole genome shotgun (WGS) entry which is preliminary data.</text>
</comment>
<dbReference type="Proteomes" id="UP001321018">
    <property type="component" value="Unassembled WGS sequence"/>
</dbReference>
<dbReference type="EMBL" id="JAOPKA010000013">
    <property type="protein sequence ID" value="MCU4743192.1"/>
    <property type="molecule type" value="Genomic_DNA"/>
</dbReference>
<name>A0AAP2Z1J1_9EURY</name>
<keyword evidence="3 6" id="KW-1133">Transmembrane helix</keyword>
<organism evidence="7 8">
    <name type="scientific">Natronoglomus mannanivorans</name>
    <dbReference type="NCBI Taxonomy" id="2979990"/>
    <lineage>
        <taxon>Archaea</taxon>
        <taxon>Methanobacteriati</taxon>
        <taxon>Methanobacteriota</taxon>
        <taxon>Stenosarchaea group</taxon>
        <taxon>Halobacteria</taxon>
        <taxon>Halobacteriales</taxon>
        <taxon>Natrialbaceae</taxon>
        <taxon>Natronoglomus</taxon>
    </lineage>
</organism>
<dbReference type="GO" id="GO:0016020">
    <property type="term" value="C:membrane"/>
    <property type="evidence" value="ECO:0007669"/>
    <property type="project" value="UniProtKB-SubCell"/>
</dbReference>
<dbReference type="GO" id="GO:0004252">
    <property type="term" value="F:serine-type endopeptidase activity"/>
    <property type="evidence" value="ECO:0007669"/>
    <property type="project" value="InterPro"/>
</dbReference>
<protein>
    <submittedName>
        <fullName evidence="7">S26 family signal peptidase</fullName>
    </submittedName>
</protein>
<proteinExistence type="predicted"/>
<dbReference type="GO" id="GO:0006465">
    <property type="term" value="P:signal peptide processing"/>
    <property type="evidence" value="ECO:0007669"/>
    <property type="project" value="InterPro"/>
</dbReference>
<reference evidence="7" key="1">
    <citation type="submission" date="2022-09" db="EMBL/GenBank/DDBJ databases">
        <title>Enrichment on poylsaccharides allowed isolation of novel metabolic and taxonomic groups of Haloarchaea.</title>
        <authorList>
            <person name="Sorokin D.Y."/>
            <person name="Elcheninov A.G."/>
            <person name="Khizhniak T.V."/>
            <person name="Kolganova T.V."/>
            <person name="Kublanov I.V."/>
        </authorList>
    </citation>
    <scope>NUCLEOTIDE SEQUENCE</scope>
    <source>
        <strain evidence="7">AArc-xg1-1</strain>
    </source>
</reference>
<keyword evidence="4 6" id="KW-0472">Membrane</keyword>
<comment type="subcellular location">
    <subcellularLocation>
        <location evidence="1">Membrane</location>
    </subcellularLocation>
</comment>
<feature type="compositionally biased region" description="Low complexity" evidence="5">
    <location>
        <begin position="7"/>
        <end position="18"/>
    </location>
</feature>
<feature type="region of interest" description="Disordered" evidence="5">
    <location>
        <begin position="1"/>
        <end position="74"/>
    </location>
</feature>
<dbReference type="SUPFAM" id="SSF51306">
    <property type="entry name" value="LexA/Signal peptidase"/>
    <property type="match status" value="1"/>
</dbReference>
<evidence type="ECO:0000256" key="2">
    <source>
        <dbReference type="ARBA" id="ARBA00022692"/>
    </source>
</evidence>
<feature type="transmembrane region" description="Helical" evidence="6">
    <location>
        <begin position="99"/>
        <end position="120"/>
    </location>
</feature>
<dbReference type="InterPro" id="IPR019533">
    <property type="entry name" value="Peptidase_S26"/>
</dbReference>
<evidence type="ECO:0000256" key="3">
    <source>
        <dbReference type="ARBA" id="ARBA00022989"/>
    </source>
</evidence>
<feature type="compositionally biased region" description="Polar residues" evidence="5">
    <location>
        <begin position="46"/>
        <end position="60"/>
    </location>
</feature>
<evidence type="ECO:0000256" key="5">
    <source>
        <dbReference type="SAM" id="MobiDB-lite"/>
    </source>
</evidence>